<evidence type="ECO:0000313" key="2">
    <source>
        <dbReference type="Proteomes" id="UP001168146"/>
    </source>
</evidence>
<sequence length="77" mass="8296">MIKKGSFVPFDPPDDLTMDELLAGGARLCPKCFFPFVKTGGCDTMTCGKCGRTFGLSYAPVLTDRKGRRAIDVSETG</sequence>
<dbReference type="CDD" id="cd20336">
    <property type="entry name" value="Rcat_RBR"/>
    <property type="match status" value="1"/>
</dbReference>
<accession>A0AAN6J9F1</accession>
<keyword evidence="1" id="KW-0012">Acyltransferase</keyword>
<dbReference type="Gene3D" id="1.20.120.1750">
    <property type="match status" value="1"/>
</dbReference>
<reference evidence="1" key="1">
    <citation type="submission" date="2021-12" db="EMBL/GenBank/DDBJ databases">
        <title>Black yeast isolated from Biological Soil Crust.</title>
        <authorList>
            <person name="Kurbessoian T."/>
        </authorList>
    </citation>
    <scope>NUCLEOTIDE SEQUENCE</scope>
    <source>
        <strain evidence="1">CCFEE 5208</strain>
    </source>
</reference>
<evidence type="ECO:0000313" key="1">
    <source>
        <dbReference type="EMBL" id="KAK0321774.1"/>
    </source>
</evidence>
<dbReference type="Pfam" id="PF26200">
    <property type="entry name" value="Rcat_RNF216"/>
    <property type="match status" value="1"/>
</dbReference>
<protein>
    <submittedName>
        <fullName evidence="1">E3 ubiquitin-protein ligase rnf14</fullName>
        <ecNumber evidence="1">2.3.2.31</ecNumber>
    </submittedName>
</protein>
<dbReference type="GO" id="GO:0061630">
    <property type="term" value="F:ubiquitin protein ligase activity"/>
    <property type="evidence" value="ECO:0007669"/>
    <property type="project" value="UniProtKB-EC"/>
</dbReference>
<keyword evidence="1" id="KW-0808">Transferase</keyword>
<dbReference type="SUPFAM" id="SSF57850">
    <property type="entry name" value="RING/U-box"/>
    <property type="match status" value="1"/>
</dbReference>
<dbReference type="AlphaFoldDB" id="A0AAN6J9F1"/>
<gene>
    <name evidence="1" type="primary">RNF14</name>
    <name evidence="1" type="ORF">LTR82_007260</name>
</gene>
<dbReference type="EMBL" id="JASUXU010000019">
    <property type="protein sequence ID" value="KAK0321774.1"/>
    <property type="molecule type" value="Genomic_DNA"/>
</dbReference>
<dbReference type="Proteomes" id="UP001168146">
    <property type="component" value="Unassembled WGS sequence"/>
</dbReference>
<proteinExistence type="predicted"/>
<organism evidence="1 2">
    <name type="scientific">Friedmanniomyces endolithicus</name>
    <dbReference type="NCBI Taxonomy" id="329885"/>
    <lineage>
        <taxon>Eukaryota</taxon>
        <taxon>Fungi</taxon>
        <taxon>Dikarya</taxon>
        <taxon>Ascomycota</taxon>
        <taxon>Pezizomycotina</taxon>
        <taxon>Dothideomycetes</taxon>
        <taxon>Dothideomycetidae</taxon>
        <taxon>Mycosphaerellales</taxon>
        <taxon>Teratosphaeriaceae</taxon>
        <taxon>Friedmanniomyces</taxon>
    </lineage>
</organism>
<name>A0AAN6J9F1_9PEZI</name>
<comment type="caution">
    <text evidence="1">The sequence shown here is derived from an EMBL/GenBank/DDBJ whole genome shotgun (WGS) entry which is preliminary data.</text>
</comment>
<dbReference type="EC" id="2.3.2.31" evidence="1"/>